<gene>
    <name evidence="15" type="primary">narI</name>
    <name evidence="15" type="ORF">ACFOES_14795</name>
</gene>
<reference evidence="16" key="1">
    <citation type="journal article" date="2019" name="Int. J. Syst. Evol. Microbiol.">
        <title>The Global Catalogue of Microorganisms (GCM) 10K type strain sequencing project: providing services to taxonomists for standard genome sequencing and annotation.</title>
        <authorList>
            <consortium name="The Broad Institute Genomics Platform"/>
            <consortium name="The Broad Institute Genome Sequencing Center for Infectious Disease"/>
            <person name="Wu L."/>
            <person name="Ma J."/>
        </authorList>
    </citation>
    <scope>NUCLEOTIDE SEQUENCE [LARGE SCALE GENOMIC DNA]</scope>
    <source>
        <strain evidence="16">KCTC 62192</strain>
    </source>
</reference>
<feature type="transmembrane region" description="Helical" evidence="13">
    <location>
        <begin position="175"/>
        <end position="196"/>
    </location>
</feature>
<keyword evidence="7" id="KW-0249">Electron transport</keyword>
<keyword evidence="5 13" id="KW-0812">Transmembrane</keyword>
<dbReference type="Pfam" id="PF02665">
    <property type="entry name" value="Nitrate_red_gam"/>
    <property type="match status" value="1"/>
</dbReference>
<keyword evidence="6" id="KW-0479">Metal-binding</keyword>
<dbReference type="InterPro" id="IPR051936">
    <property type="entry name" value="Heme-iron_electron_transfer"/>
</dbReference>
<proteinExistence type="predicted"/>
<evidence type="ECO:0000256" key="13">
    <source>
        <dbReference type="SAM" id="Phobius"/>
    </source>
</evidence>
<sequence>MNNFFFGIYPYIALSVMIFGSIARYERDPFTWKSSSSQLLRRKQLVLGSILFHVGVLTILVGHVAGLLTPVWIIDALGIGHAFKQVVAMTVGGIAGVMALIGGGMLFHRRWTDPRIRKTSSVADIGILGLLLLQLLLGVSTIFASARHLDGHEMLKFMHWAQGILTFRPDAAAQIADVALIFKLHIVCGLTIFLLFPFTRLVHMLSVPVRYFWRPGYQIVRSRRTTPLPSHSDAEIARAKVASAKAAPAGPRAPSLAE</sequence>
<comment type="caution">
    <text evidence="15">The sequence shown here is derived from an EMBL/GenBank/DDBJ whole genome shotgun (WGS) entry which is preliminary data.</text>
</comment>
<evidence type="ECO:0000256" key="6">
    <source>
        <dbReference type="ARBA" id="ARBA00022723"/>
    </source>
</evidence>
<protein>
    <submittedName>
        <fullName evidence="15">Respiratory nitrate reductase subunit gamma</fullName>
    </submittedName>
</protein>
<evidence type="ECO:0000256" key="7">
    <source>
        <dbReference type="ARBA" id="ARBA00022982"/>
    </source>
</evidence>
<evidence type="ECO:0000256" key="4">
    <source>
        <dbReference type="ARBA" id="ARBA00022617"/>
    </source>
</evidence>
<keyword evidence="8 13" id="KW-1133">Transmembrane helix</keyword>
<keyword evidence="16" id="KW-1185">Reference proteome</keyword>
<evidence type="ECO:0000256" key="10">
    <source>
        <dbReference type="ARBA" id="ARBA00023004"/>
    </source>
</evidence>
<dbReference type="RefSeq" id="WP_377834082.1">
    <property type="nucleotide sequence ID" value="NZ_JBHRSK010000012.1"/>
</dbReference>
<dbReference type="InterPro" id="IPR036197">
    <property type="entry name" value="NarG-like_sf"/>
</dbReference>
<feature type="transmembrane region" description="Helical" evidence="13">
    <location>
        <begin position="86"/>
        <end position="107"/>
    </location>
</feature>
<keyword evidence="4" id="KW-0349">Heme</keyword>
<evidence type="ECO:0000256" key="11">
    <source>
        <dbReference type="ARBA" id="ARBA00023063"/>
    </source>
</evidence>
<evidence type="ECO:0000256" key="3">
    <source>
        <dbReference type="ARBA" id="ARBA00022475"/>
    </source>
</evidence>
<evidence type="ECO:0000256" key="12">
    <source>
        <dbReference type="ARBA" id="ARBA00023136"/>
    </source>
</evidence>
<feature type="transmembrane region" description="Helical" evidence="13">
    <location>
        <begin position="6"/>
        <end position="25"/>
    </location>
</feature>
<dbReference type="EMBL" id="JBHRSK010000012">
    <property type="protein sequence ID" value="MFC2969372.1"/>
    <property type="molecule type" value="Genomic_DNA"/>
</dbReference>
<evidence type="ECO:0000256" key="8">
    <source>
        <dbReference type="ARBA" id="ARBA00022989"/>
    </source>
</evidence>
<dbReference type="SUPFAM" id="SSF103501">
    <property type="entry name" value="Respiratory nitrate reductase 1 gamma chain"/>
    <property type="match status" value="1"/>
</dbReference>
<evidence type="ECO:0000256" key="2">
    <source>
        <dbReference type="ARBA" id="ARBA00022448"/>
    </source>
</evidence>
<evidence type="ECO:0000256" key="5">
    <source>
        <dbReference type="ARBA" id="ARBA00022692"/>
    </source>
</evidence>
<keyword evidence="9" id="KW-0560">Oxidoreductase</keyword>
<dbReference type="PANTHER" id="PTHR30598">
    <property type="entry name" value="NITRATE REDUCTASE PRIVATE CHAPERONE, REDOX ENZYME MATURATION PROTEIN REMP FAMILY"/>
    <property type="match status" value="1"/>
</dbReference>
<dbReference type="NCBIfam" id="TIGR00351">
    <property type="entry name" value="narI"/>
    <property type="match status" value="1"/>
</dbReference>
<evidence type="ECO:0000256" key="9">
    <source>
        <dbReference type="ARBA" id="ARBA00023002"/>
    </source>
</evidence>
<feature type="transmembrane region" description="Helical" evidence="13">
    <location>
        <begin position="127"/>
        <end position="146"/>
    </location>
</feature>
<keyword evidence="3" id="KW-1003">Cell membrane</keyword>
<evidence type="ECO:0000313" key="16">
    <source>
        <dbReference type="Proteomes" id="UP001595443"/>
    </source>
</evidence>
<evidence type="ECO:0000259" key="14">
    <source>
        <dbReference type="Pfam" id="PF02665"/>
    </source>
</evidence>
<evidence type="ECO:0000313" key="15">
    <source>
        <dbReference type="EMBL" id="MFC2969372.1"/>
    </source>
</evidence>
<dbReference type="PANTHER" id="PTHR30598:SF3">
    <property type="entry name" value="RESPIRATORY NITRATE REDUCTASE 1 GAMMA CHAIN"/>
    <property type="match status" value="1"/>
</dbReference>
<keyword evidence="11" id="KW-0534">Nitrate assimilation</keyword>
<evidence type="ECO:0000256" key="1">
    <source>
        <dbReference type="ARBA" id="ARBA00004651"/>
    </source>
</evidence>
<dbReference type="InterPro" id="IPR003816">
    <property type="entry name" value="Nitrate_red_gam"/>
</dbReference>
<accession>A0ABV7AKV1</accession>
<keyword evidence="2" id="KW-0813">Transport</keyword>
<keyword evidence="12 13" id="KW-0472">Membrane</keyword>
<dbReference type="Gene3D" id="1.20.950.20">
    <property type="entry name" value="Transmembrane di-heme cytochromes, Chain C"/>
    <property type="match status" value="1"/>
</dbReference>
<comment type="subcellular location">
    <subcellularLocation>
        <location evidence="1">Cell membrane</location>
        <topology evidence="1">Multi-pass membrane protein</topology>
    </subcellularLocation>
</comment>
<dbReference type="Proteomes" id="UP001595443">
    <property type="component" value="Unassembled WGS sequence"/>
</dbReference>
<feature type="domain" description="NarG-like" evidence="14">
    <location>
        <begin position="2"/>
        <end position="223"/>
    </location>
</feature>
<organism evidence="15 16">
    <name type="scientific">Acidimangrovimonas pyrenivorans</name>
    <dbReference type="NCBI Taxonomy" id="2030798"/>
    <lineage>
        <taxon>Bacteria</taxon>
        <taxon>Pseudomonadati</taxon>
        <taxon>Pseudomonadota</taxon>
        <taxon>Alphaproteobacteria</taxon>
        <taxon>Rhodobacterales</taxon>
        <taxon>Paracoccaceae</taxon>
        <taxon>Acidimangrovimonas</taxon>
    </lineage>
</organism>
<feature type="transmembrane region" description="Helical" evidence="13">
    <location>
        <begin position="45"/>
        <end position="74"/>
    </location>
</feature>
<dbReference type="InterPro" id="IPR023234">
    <property type="entry name" value="NarG-like_domain"/>
</dbReference>
<name>A0ABV7AKV1_9RHOB</name>
<keyword evidence="10" id="KW-0408">Iron</keyword>